<dbReference type="RefSeq" id="WP_174703596.1">
    <property type="nucleotide sequence ID" value="NZ_JABURA010000004.1"/>
</dbReference>
<feature type="compositionally biased region" description="Basic and acidic residues" evidence="1">
    <location>
        <begin position="1"/>
        <end position="12"/>
    </location>
</feature>
<sequence>MTEDKKTSDRRGILRAVGTASLAVIGFTGAASASGKDDYDKKTPPGHKSKKSGERGNKHPGKKGRGKKKGHKPKRKRGKGKGHKKKKRGKGKGHRKKRGKGHKKKRGRGHKKHGDY</sequence>
<comment type="caution">
    <text evidence="2">The sequence shown here is derived from an EMBL/GenBank/DDBJ whole genome shotgun (WGS) entry which is preliminary data.</text>
</comment>
<dbReference type="EMBL" id="JABURA010000004">
    <property type="protein sequence ID" value="NUB94006.1"/>
    <property type="molecule type" value="Genomic_DNA"/>
</dbReference>
<name>A0A8J8GQ77_9EURY</name>
<proteinExistence type="predicted"/>
<reference evidence="2" key="1">
    <citation type="submission" date="2020-06" db="EMBL/GenBank/DDBJ databases">
        <title>Haloterrigena sp. nov., an extremely halophilic archaeon isolated from a saline sediment.</title>
        <authorList>
            <person name="Liu B.-B."/>
        </authorList>
    </citation>
    <scope>NUCLEOTIDE SEQUENCE</scope>
    <source>
        <strain evidence="2">SYSU A121-1</strain>
    </source>
</reference>
<dbReference type="InterPro" id="IPR006311">
    <property type="entry name" value="TAT_signal"/>
</dbReference>
<dbReference type="AlphaFoldDB" id="A0A8J8GQ77"/>
<feature type="region of interest" description="Disordered" evidence="1">
    <location>
        <begin position="1"/>
        <end position="116"/>
    </location>
</feature>
<gene>
    <name evidence="2" type="ORF">HT576_23820</name>
</gene>
<dbReference type="OrthoDB" id="188324at2157"/>
<dbReference type="PROSITE" id="PS51318">
    <property type="entry name" value="TAT"/>
    <property type="match status" value="1"/>
</dbReference>
<evidence type="ECO:0000313" key="2">
    <source>
        <dbReference type="EMBL" id="NUB94006.1"/>
    </source>
</evidence>
<evidence type="ECO:0000256" key="1">
    <source>
        <dbReference type="SAM" id="MobiDB-lite"/>
    </source>
</evidence>
<accession>A0A8J8GQ77</accession>
<feature type="compositionally biased region" description="Basic residues" evidence="1">
    <location>
        <begin position="58"/>
        <end position="116"/>
    </location>
</feature>
<dbReference type="Proteomes" id="UP000728647">
    <property type="component" value="Unassembled WGS sequence"/>
</dbReference>
<protein>
    <submittedName>
        <fullName evidence="2">Uncharacterized protein</fullName>
    </submittedName>
</protein>
<organism evidence="2 3">
    <name type="scientific">Haloterrigena gelatinilytica</name>
    <dbReference type="NCBI Taxonomy" id="2741724"/>
    <lineage>
        <taxon>Archaea</taxon>
        <taxon>Methanobacteriati</taxon>
        <taxon>Methanobacteriota</taxon>
        <taxon>Stenosarchaea group</taxon>
        <taxon>Halobacteria</taxon>
        <taxon>Halobacteriales</taxon>
        <taxon>Natrialbaceae</taxon>
        <taxon>Haloterrigena</taxon>
    </lineage>
</organism>
<evidence type="ECO:0000313" key="3">
    <source>
        <dbReference type="Proteomes" id="UP000728647"/>
    </source>
</evidence>